<feature type="compositionally biased region" description="Gly residues" evidence="1">
    <location>
        <begin position="72"/>
        <end position="82"/>
    </location>
</feature>
<evidence type="ECO:0008006" key="3">
    <source>
        <dbReference type="Google" id="ProtNLM"/>
    </source>
</evidence>
<gene>
    <name evidence="2" type="primary">LOC107796919</name>
</gene>
<sequence>MAEPQVDFEEDVPAPAALVGLAQAGGGAQTPFMRTPEQVAPQVQVPAVQPAVALQPGVEQGVPQSTHPVRGGVRGARGGGKGPKGRAQAARGGGQPAAGRPRQMVRTRAFSSSAQQLEPPAAIPTRGRRRGRDRARGRGLLLVAPTASQAGRGAQTPTTRTPE</sequence>
<dbReference type="KEGG" id="nta:107796919"/>
<evidence type="ECO:0000256" key="1">
    <source>
        <dbReference type="SAM" id="MobiDB-lite"/>
    </source>
</evidence>
<protein>
    <recommendedName>
        <fullName evidence="3">Translation initiation factor IF-2-like</fullName>
    </recommendedName>
</protein>
<organism evidence="2">
    <name type="scientific">Nicotiana tabacum</name>
    <name type="common">Common tobacco</name>
    <dbReference type="NCBI Taxonomy" id="4097"/>
    <lineage>
        <taxon>Eukaryota</taxon>
        <taxon>Viridiplantae</taxon>
        <taxon>Streptophyta</taxon>
        <taxon>Embryophyta</taxon>
        <taxon>Tracheophyta</taxon>
        <taxon>Spermatophyta</taxon>
        <taxon>Magnoliopsida</taxon>
        <taxon>eudicotyledons</taxon>
        <taxon>Gunneridae</taxon>
        <taxon>Pentapetalae</taxon>
        <taxon>asterids</taxon>
        <taxon>lamiids</taxon>
        <taxon>Solanales</taxon>
        <taxon>Solanaceae</taxon>
        <taxon>Nicotianoideae</taxon>
        <taxon>Nicotianeae</taxon>
        <taxon>Nicotiana</taxon>
    </lineage>
</organism>
<feature type="region of interest" description="Disordered" evidence="1">
    <location>
        <begin position="57"/>
        <end position="163"/>
    </location>
</feature>
<reference evidence="2" key="1">
    <citation type="submission" date="2025-08" db="UniProtKB">
        <authorList>
            <consortium name="RefSeq"/>
        </authorList>
    </citation>
    <scope>IDENTIFICATION</scope>
</reference>
<dbReference type="AlphaFoldDB" id="A0A1S4AFI4"/>
<feature type="compositionally biased region" description="Basic residues" evidence="1">
    <location>
        <begin position="126"/>
        <end position="137"/>
    </location>
</feature>
<dbReference type="PaxDb" id="4097-A0A1S4AFI4"/>
<accession>A0A1S4AFI4</accession>
<name>A0A1S4AFI4_TOBAC</name>
<evidence type="ECO:0000313" key="2">
    <source>
        <dbReference type="RefSeq" id="XP_016475228.1"/>
    </source>
</evidence>
<dbReference type="RefSeq" id="XP_016475228.1">
    <property type="nucleotide sequence ID" value="XM_016619742.1"/>
</dbReference>
<proteinExistence type="predicted"/>